<dbReference type="EMBL" id="JAAALK010000082">
    <property type="protein sequence ID" value="KAG8085201.1"/>
    <property type="molecule type" value="Genomic_DNA"/>
</dbReference>
<dbReference type="PANTHER" id="PTHR31087">
    <property type="match status" value="1"/>
</dbReference>
<name>A0A8J5W9C6_ZIZPA</name>
<dbReference type="AlphaFoldDB" id="A0A8J5W9C6"/>
<evidence type="ECO:0000313" key="1">
    <source>
        <dbReference type="EMBL" id="KAG8085201.1"/>
    </source>
</evidence>
<reference evidence="1" key="2">
    <citation type="submission" date="2021-02" db="EMBL/GenBank/DDBJ databases">
        <authorList>
            <person name="Kimball J.A."/>
            <person name="Haas M.W."/>
            <person name="Macchietto M."/>
            <person name="Kono T."/>
            <person name="Duquette J."/>
            <person name="Shao M."/>
        </authorList>
    </citation>
    <scope>NUCLEOTIDE SEQUENCE</scope>
    <source>
        <tissue evidence="1">Fresh leaf tissue</tissue>
    </source>
</reference>
<reference evidence="1" key="1">
    <citation type="journal article" date="2021" name="bioRxiv">
        <title>Whole Genome Assembly and Annotation of Northern Wild Rice, Zizania palustris L., Supports a Whole Genome Duplication in the Zizania Genus.</title>
        <authorList>
            <person name="Haas M."/>
            <person name="Kono T."/>
            <person name="Macchietto M."/>
            <person name="Millas R."/>
            <person name="McGilp L."/>
            <person name="Shao M."/>
            <person name="Duquette J."/>
            <person name="Hirsch C.N."/>
            <person name="Kimball J."/>
        </authorList>
    </citation>
    <scope>NUCLEOTIDE SEQUENCE</scope>
    <source>
        <tissue evidence="1">Fresh leaf tissue</tissue>
    </source>
</reference>
<organism evidence="1 2">
    <name type="scientific">Zizania palustris</name>
    <name type="common">Northern wild rice</name>
    <dbReference type="NCBI Taxonomy" id="103762"/>
    <lineage>
        <taxon>Eukaryota</taxon>
        <taxon>Viridiplantae</taxon>
        <taxon>Streptophyta</taxon>
        <taxon>Embryophyta</taxon>
        <taxon>Tracheophyta</taxon>
        <taxon>Spermatophyta</taxon>
        <taxon>Magnoliopsida</taxon>
        <taxon>Liliopsida</taxon>
        <taxon>Poales</taxon>
        <taxon>Poaceae</taxon>
        <taxon>BOP clade</taxon>
        <taxon>Oryzoideae</taxon>
        <taxon>Oryzeae</taxon>
        <taxon>Zizaniinae</taxon>
        <taxon>Zizania</taxon>
    </lineage>
</organism>
<evidence type="ECO:0000313" key="2">
    <source>
        <dbReference type="Proteomes" id="UP000729402"/>
    </source>
</evidence>
<accession>A0A8J5W9C6</accession>
<dbReference type="OrthoDB" id="770293at2759"/>
<dbReference type="InterPro" id="IPR007612">
    <property type="entry name" value="LOR"/>
</dbReference>
<dbReference type="Proteomes" id="UP000729402">
    <property type="component" value="Unassembled WGS sequence"/>
</dbReference>
<keyword evidence="2" id="KW-1185">Reference proteome</keyword>
<dbReference type="Pfam" id="PF04525">
    <property type="entry name" value="LOR"/>
    <property type="match status" value="1"/>
</dbReference>
<proteinExistence type="predicted"/>
<sequence length="193" mass="20872">MDWPPDGASAGGYYGTAPAAAPVVPVDFTVVKKRLGGGGGMEARDASGSLSFRFAAAATGGGRSLLNATGGVLATVRSSQVRGEWQAFRGNSLEYKDIIYMAKVISVSSNQKEVHVFMQPGSNYEDMKLSYRLIGNTSRRACTIISGDSIVSQTSLLYKLKKVFYSRRKFRVTIYPGNDNTLVMAMVMTFLEI</sequence>
<gene>
    <name evidence="1" type="ORF">GUJ93_ZPchr0010g11119</name>
</gene>
<protein>
    <submittedName>
        <fullName evidence="1">Uncharacterized protein</fullName>
    </submittedName>
</protein>
<comment type="caution">
    <text evidence="1">The sequence shown here is derived from an EMBL/GenBank/DDBJ whole genome shotgun (WGS) entry which is preliminary data.</text>
</comment>
<dbReference type="PANTHER" id="PTHR31087:SF85">
    <property type="entry name" value="PROTEIN LURP-ONE-RELATED 7"/>
    <property type="match status" value="1"/>
</dbReference>